<feature type="compositionally biased region" description="Acidic residues" evidence="1">
    <location>
        <begin position="152"/>
        <end position="171"/>
    </location>
</feature>
<protein>
    <submittedName>
        <fullName evidence="2">Uncharacterized protein</fullName>
    </submittedName>
</protein>
<organism evidence="2 3">
    <name type="scientific">Chaetomium fimeti</name>
    <dbReference type="NCBI Taxonomy" id="1854472"/>
    <lineage>
        <taxon>Eukaryota</taxon>
        <taxon>Fungi</taxon>
        <taxon>Dikarya</taxon>
        <taxon>Ascomycota</taxon>
        <taxon>Pezizomycotina</taxon>
        <taxon>Sordariomycetes</taxon>
        <taxon>Sordariomycetidae</taxon>
        <taxon>Sordariales</taxon>
        <taxon>Chaetomiaceae</taxon>
        <taxon>Chaetomium</taxon>
    </lineage>
</organism>
<reference evidence="2" key="1">
    <citation type="journal article" date="2023" name="Mol. Phylogenet. Evol.">
        <title>Genome-scale phylogeny and comparative genomics of the fungal order Sordariales.</title>
        <authorList>
            <person name="Hensen N."/>
            <person name="Bonometti L."/>
            <person name="Westerberg I."/>
            <person name="Brannstrom I.O."/>
            <person name="Guillou S."/>
            <person name="Cros-Aarteil S."/>
            <person name="Calhoun S."/>
            <person name="Haridas S."/>
            <person name="Kuo A."/>
            <person name="Mondo S."/>
            <person name="Pangilinan J."/>
            <person name="Riley R."/>
            <person name="LaButti K."/>
            <person name="Andreopoulos B."/>
            <person name="Lipzen A."/>
            <person name="Chen C."/>
            <person name="Yan M."/>
            <person name="Daum C."/>
            <person name="Ng V."/>
            <person name="Clum A."/>
            <person name="Steindorff A."/>
            <person name="Ohm R.A."/>
            <person name="Martin F."/>
            <person name="Silar P."/>
            <person name="Natvig D.O."/>
            <person name="Lalanne C."/>
            <person name="Gautier V."/>
            <person name="Ament-Velasquez S.L."/>
            <person name="Kruys A."/>
            <person name="Hutchinson M.I."/>
            <person name="Powell A.J."/>
            <person name="Barry K."/>
            <person name="Miller A.N."/>
            <person name="Grigoriev I.V."/>
            <person name="Debuchy R."/>
            <person name="Gladieux P."/>
            <person name="Hiltunen Thoren M."/>
            <person name="Johannesson H."/>
        </authorList>
    </citation>
    <scope>NUCLEOTIDE SEQUENCE</scope>
    <source>
        <strain evidence="2">CBS 168.71</strain>
    </source>
</reference>
<gene>
    <name evidence="2" type="ORF">B0H64DRAFT_439558</name>
</gene>
<sequence length="265" mass="29858">MCLLSTLRSVCGHTVDTLVGCDTPRCCTHKEASLYYTELRCLDCWEQYWTPRSDGTTTTAADVAAELAGIAWVQATIQLDARAQWSRRRGLHRREQAYLARVEAARDERAAELTEGDTEPWVCWWEEGYRVWETVGEDVVVLCGGGGGDEGMGWDEGEGGDWLSEEGEEESVSSGSEGGAEESGEEELDGRVEVGFEEMMAECLGETEEWVEESREERCMERTSEVLEGCSEDCPETTFFEEGLMEVLVARHFERMREERLRGPF</sequence>
<keyword evidence="3" id="KW-1185">Reference proteome</keyword>
<evidence type="ECO:0000256" key="1">
    <source>
        <dbReference type="SAM" id="MobiDB-lite"/>
    </source>
</evidence>
<dbReference type="AlphaFoldDB" id="A0AAE0HMH2"/>
<reference evidence="2" key="2">
    <citation type="submission" date="2023-06" db="EMBL/GenBank/DDBJ databases">
        <authorList>
            <consortium name="Lawrence Berkeley National Laboratory"/>
            <person name="Haridas S."/>
            <person name="Hensen N."/>
            <person name="Bonometti L."/>
            <person name="Westerberg I."/>
            <person name="Brannstrom I.O."/>
            <person name="Guillou S."/>
            <person name="Cros-Aarteil S."/>
            <person name="Calhoun S."/>
            <person name="Kuo A."/>
            <person name="Mondo S."/>
            <person name="Pangilinan J."/>
            <person name="Riley R."/>
            <person name="Labutti K."/>
            <person name="Andreopoulos B."/>
            <person name="Lipzen A."/>
            <person name="Chen C."/>
            <person name="Yanf M."/>
            <person name="Daum C."/>
            <person name="Ng V."/>
            <person name="Clum A."/>
            <person name="Steindorff A."/>
            <person name="Ohm R."/>
            <person name="Martin F."/>
            <person name="Silar P."/>
            <person name="Natvig D."/>
            <person name="Lalanne C."/>
            <person name="Gautier V."/>
            <person name="Ament-Velasquez S.L."/>
            <person name="Kruys A."/>
            <person name="Hutchinson M.I."/>
            <person name="Powell A.J."/>
            <person name="Barry K."/>
            <person name="Miller A.N."/>
            <person name="Grigoriev I.V."/>
            <person name="Debuchy R."/>
            <person name="Gladieux P."/>
            <person name="Thoren M.H."/>
            <person name="Johannesson H."/>
        </authorList>
    </citation>
    <scope>NUCLEOTIDE SEQUENCE</scope>
    <source>
        <strain evidence="2">CBS 168.71</strain>
    </source>
</reference>
<feature type="region of interest" description="Disordered" evidence="1">
    <location>
        <begin position="146"/>
        <end position="189"/>
    </location>
</feature>
<dbReference type="Proteomes" id="UP001278766">
    <property type="component" value="Unassembled WGS sequence"/>
</dbReference>
<accession>A0AAE0HMH2</accession>
<dbReference type="EMBL" id="JAUEPN010000002">
    <property type="protein sequence ID" value="KAK3299156.1"/>
    <property type="molecule type" value="Genomic_DNA"/>
</dbReference>
<evidence type="ECO:0000313" key="2">
    <source>
        <dbReference type="EMBL" id="KAK3299156.1"/>
    </source>
</evidence>
<feature type="compositionally biased region" description="Acidic residues" evidence="1">
    <location>
        <begin position="179"/>
        <end position="188"/>
    </location>
</feature>
<name>A0AAE0HMH2_9PEZI</name>
<comment type="caution">
    <text evidence="2">The sequence shown here is derived from an EMBL/GenBank/DDBJ whole genome shotgun (WGS) entry which is preliminary data.</text>
</comment>
<evidence type="ECO:0000313" key="3">
    <source>
        <dbReference type="Proteomes" id="UP001278766"/>
    </source>
</evidence>
<proteinExistence type="predicted"/>
<dbReference type="GeneID" id="87843387"/>
<dbReference type="RefSeq" id="XP_062662670.1">
    <property type="nucleotide sequence ID" value="XM_062806439.1"/>
</dbReference>